<proteinExistence type="predicted"/>
<feature type="region of interest" description="Disordered" evidence="1">
    <location>
        <begin position="146"/>
        <end position="216"/>
    </location>
</feature>
<feature type="compositionally biased region" description="Basic residues" evidence="1">
    <location>
        <begin position="348"/>
        <end position="363"/>
    </location>
</feature>
<reference evidence="2" key="1">
    <citation type="journal article" date="2005" name="PLoS Biol.">
        <title>The genomes of Oryza sativa: a history of duplications.</title>
        <authorList>
            <person name="Yu J."/>
            <person name="Wang J."/>
            <person name="Lin W."/>
            <person name="Li S."/>
            <person name="Li H."/>
            <person name="Zhou J."/>
            <person name="Ni P."/>
            <person name="Dong W."/>
            <person name="Hu S."/>
            <person name="Zeng C."/>
            <person name="Zhang J."/>
            <person name="Zhang Y."/>
            <person name="Li R."/>
            <person name="Xu Z."/>
            <person name="Li S."/>
            <person name="Li X."/>
            <person name="Zheng H."/>
            <person name="Cong L."/>
            <person name="Lin L."/>
            <person name="Yin J."/>
            <person name="Geng J."/>
            <person name="Li G."/>
            <person name="Shi J."/>
            <person name="Liu J."/>
            <person name="Lv H."/>
            <person name="Li J."/>
            <person name="Wang J."/>
            <person name="Deng Y."/>
            <person name="Ran L."/>
            <person name="Shi X."/>
            <person name="Wang X."/>
            <person name="Wu Q."/>
            <person name="Li C."/>
            <person name="Ren X."/>
            <person name="Wang J."/>
            <person name="Wang X."/>
            <person name="Li D."/>
            <person name="Liu D."/>
            <person name="Zhang X."/>
            <person name="Ji Z."/>
            <person name="Zhao W."/>
            <person name="Sun Y."/>
            <person name="Zhang Z."/>
            <person name="Bao J."/>
            <person name="Han Y."/>
            <person name="Dong L."/>
            <person name="Ji J."/>
            <person name="Chen P."/>
            <person name="Wu S."/>
            <person name="Liu J."/>
            <person name="Xiao Y."/>
            <person name="Bu D."/>
            <person name="Tan J."/>
            <person name="Yang L."/>
            <person name="Ye C."/>
            <person name="Zhang J."/>
            <person name="Xu J."/>
            <person name="Zhou Y."/>
            <person name="Yu Y."/>
            <person name="Zhang B."/>
            <person name="Zhuang S."/>
            <person name="Wei H."/>
            <person name="Liu B."/>
            <person name="Lei M."/>
            <person name="Yu H."/>
            <person name="Li Y."/>
            <person name="Xu H."/>
            <person name="Wei S."/>
            <person name="He X."/>
            <person name="Fang L."/>
            <person name="Zhang Z."/>
            <person name="Zhang Y."/>
            <person name="Huang X."/>
            <person name="Su Z."/>
            <person name="Tong W."/>
            <person name="Li J."/>
            <person name="Tong Z."/>
            <person name="Li S."/>
            <person name="Ye J."/>
            <person name="Wang L."/>
            <person name="Fang L."/>
            <person name="Lei T."/>
            <person name="Chen C."/>
            <person name="Chen H."/>
            <person name="Xu Z."/>
            <person name="Li H."/>
            <person name="Huang H."/>
            <person name="Zhang F."/>
            <person name="Xu H."/>
            <person name="Li N."/>
            <person name="Zhao C."/>
            <person name="Li S."/>
            <person name="Dong L."/>
            <person name="Huang Y."/>
            <person name="Li L."/>
            <person name="Xi Y."/>
            <person name="Qi Q."/>
            <person name="Li W."/>
            <person name="Zhang B."/>
            <person name="Hu W."/>
            <person name="Zhang Y."/>
            <person name="Tian X."/>
            <person name="Jiao Y."/>
            <person name="Liang X."/>
            <person name="Jin J."/>
            <person name="Gao L."/>
            <person name="Zheng W."/>
            <person name="Hao B."/>
            <person name="Liu S."/>
            <person name="Wang W."/>
            <person name="Yuan L."/>
            <person name="Cao M."/>
            <person name="McDermott J."/>
            <person name="Samudrala R."/>
            <person name="Wang J."/>
            <person name="Wong G.K."/>
            <person name="Yang H."/>
        </authorList>
    </citation>
    <scope>NUCLEOTIDE SEQUENCE [LARGE SCALE GENOMIC DNA]</scope>
</reference>
<gene>
    <name evidence="2" type="ORF">OsJ_06734</name>
</gene>
<dbReference type="InterPro" id="IPR011009">
    <property type="entry name" value="Kinase-like_dom_sf"/>
</dbReference>
<evidence type="ECO:0008006" key="3">
    <source>
        <dbReference type="Google" id="ProtNLM"/>
    </source>
</evidence>
<name>B9F001_ORYSJ</name>
<dbReference type="SUPFAM" id="SSF47473">
    <property type="entry name" value="EF-hand"/>
    <property type="match status" value="1"/>
</dbReference>
<feature type="region of interest" description="Disordered" evidence="1">
    <location>
        <begin position="312"/>
        <end position="391"/>
    </location>
</feature>
<dbReference type="Proteomes" id="UP000007752">
    <property type="component" value="Chromosome 2"/>
</dbReference>
<dbReference type="Gene3D" id="3.30.200.20">
    <property type="entry name" value="Phosphorylase Kinase, domain 1"/>
    <property type="match status" value="1"/>
</dbReference>
<dbReference type="EMBL" id="CM000139">
    <property type="protein sequence ID" value="EEE56992.1"/>
    <property type="molecule type" value="Genomic_DNA"/>
</dbReference>
<feature type="compositionally biased region" description="Gly residues" evidence="1">
    <location>
        <begin position="373"/>
        <end position="391"/>
    </location>
</feature>
<dbReference type="InterPro" id="IPR011992">
    <property type="entry name" value="EF-hand-dom_pair"/>
</dbReference>
<dbReference type="SUPFAM" id="SSF56112">
    <property type="entry name" value="Protein kinase-like (PK-like)"/>
    <property type="match status" value="1"/>
</dbReference>
<evidence type="ECO:0000256" key="1">
    <source>
        <dbReference type="SAM" id="MobiDB-lite"/>
    </source>
</evidence>
<evidence type="ECO:0000313" key="2">
    <source>
        <dbReference type="EMBL" id="EEE56992.1"/>
    </source>
</evidence>
<organism evidence="2">
    <name type="scientific">Oryza sativa subsp. japonica</name>
    <name type="common">Rice</name>
    <dbReference type="NCBI Taxonomy" id="39947"/>
    <lineage>
        <taxon>Eukaryota</taxon>
        <taxon>Viridiplantae</taxon>
        <taxon>Streptophyta</taxon>
        <taxon>Embryophyta</taxon>
        <taxon>Tracheophyta</taxon>
        <taxon>Spermatophyta</taxon>
        <taxon>Magnoliopsida</taxon>
        <taxon>Liliopsida</taxon>
        <taxon>Poales</taxon>
        <taxon>Poaceae</taxon>
        <taxon>BOP clade</taxon>
        <taxon>Oryzoideae</taxon>
        <taxon>Oryzeae</taxon>
        <taxon>Oryzinae</taxon>
        <taxon>Oryza</taxon>
        <taxon>Oryza sativa</taxon>
    </lineage>
</organism>
<feature type="compositionally biased region" description="Basic residues" evidence="1">
    <location>
        <begin position="322"/>
        <end position="340"/>
    </location>
</feature>
<reference evidence="2" key="2">
    <citation type="submission" date="2008-12" db="EMBL/GenBank/DDBJ databases">
        <title>Improved gene annotation of the rice (Oryza sativa) genomes.</title>
        <authorList>
            <person name="Wang J."/>
            <person name="Li R."/>
            <person name="Fan W."/>
            <person name="Huang Q."/>
            <person name="Zhang J."/>
            <person name="Zhou Y."/>
            <person name="Hu Y."/>
            <person name="Zi S."/>
            <person name="Li J."/>
            <person name="Ni P."/>
            <person name="Zheng H."/>
            <person name="Zhang Y."/>
            <person name="Zhao M."/>
            <person name="Hao Q."/>
            <person name="McDermott J."/>
            <person name="Samudrala R."/>
            <person name="Kristiansen K."/>
            <person name="Wong G.K.-S."/>
        </authorList>
    </citation>
    <scope>NUCLEOTIDE SEQUENCE</scope>
</reference>
<dbReference type="Gene3D" id="1.10.238.10">
    <property type="entry name" value="EF-hand"/>
    <property type="match status" value="1"/>
</dbReference>
<sequence length="391" mass="41868">MAGLVMSCCNPIPNVTNDGAGNPEALAAQTIYTVNEIEALYELFKRIDGAVIEDGKINMEEFNLRVFGPEKGGTCLLIRRLIEAEQGKGTKLARGCCSTSSDFAQKLLLDLRRRRERLGFNSPAPPQSTSSSNAAALLRCPTLPRKGRAASNTFSDCTPPPPRRPSRRGCLSWRPTMTRRASGSSLRRAPPPPTSPRHGASDPAQPRHQERRLASDHYSCVPSSEFDHAIAAAIAAAVYHLTSIRKQPHHHPCLSPEAAAAARRCVEREVAALRHMHGHPHVVGLLDVLATRSTVYLVLKLARGGGGVIATSVSPFPLSPQRARRRRRRSSGGGSVRKRSGAQWRSGSARRRSGGGGSVRKRSCAQWRSGSARSGGGGAARRGGGAAAAAR</sequence>
<accession>B9F001</accession>
<protein>
    <recommendedName>
        <fullName evidence="3">Protein kinase domain-containing protein</fullName>
    </recommendedName>
</protein>
<feature type="compositionally biased region" description="Basic and acidic residues" evidence="1">
    <location>
        <begin position="205"/>
        <end position="215"/>
    </location>
</feature>
<dbReference type="AlphaFoldDB" id="B9F001"/>